<sequence length="269" mass="28566">MKNFLQVTIFSVALIGSFWGYSNFMIPKIEPAPPPTETKVDLGSMTMDKFIALGEEIYNGKGTCTLCHNSLGRAPMLDQLAALTPGRLKDARYKGEATDLESYALESLVKPSAFVVVGFGKAGTNDTESPMPDVTGGSIGLSEVETLAVVAYMQDMGGAEVTVEIPTDAPLPEDKPAVAGPRPVYKDVQEMMAKLACAACHKIAGVGGEVGPDLSTIGATRDTEYLRRSIINPLADIAEGYPPIMPPGVGDKIYASELDMLVNYLSGLK</sequence>
<dbReference type="PANTHER" id="PTHR33546">
    <property type="entry name" value="LARGE, MULTIFUNCTIONAL SECRETED PROTEIN-RELATED"/>
    <property type="match status" value="1"/>
</dbReference>
<organism evidence="5">
    <name type="scientific">hydrothermal vent metagenome</name>
    <dbReference type="NCBI Taxonomy" id="652676"/>
    <lineage>
        <taxon>unclassified sequences</taxon>
        <taxon>metagenomes</taxon>
        <taxon>ecological metagenomes</taxon>
    </lineage>
</organism>
<keyword evidence="3" id="KW-0408">Iron</keyword>
<feature type="domain" description="Cytochrome c" evidence="4">
    <location>
        <begin position="49"/>
        <end position="157"/>
    </location>
</feature>
<dbReference type="GO" id="GO:0009055">
    <property type="term" value="F:electron transfer activity"/>
    <property type="evidence" value="ECO:0007669"/>
    <property type="project" value="InterPro"/>
</dbReference>
<evidence type="ECO:0000256" key="2">
    <source>
        <dbReference type="ARBA" id="ARBA00022723"/>
    </source>
</evidence>
<gene>
    <name evidence="5" type="ORF">MNBD_GAMMA26-883</name>
</gene>
<reference evidence="5" key="1">
    <citation type="submission" date="2018-06" db="EMBL/GenBank/DDBJ databases">
        <authorList>
            <person name="Zhirakovskaya E."/>
        </authorList>
    </citation>
    <scope>NUCLEOTIDE SEQUENCE</scope>
</reference>
<keyword evidence="1" id="KW-0349">Heme</keyword>
<accession>A0A3B1BY25</accession>
<evidence type="ECO:0000256" key="1">
    <source>
        <dbReference type="ARBA" id="ARBA00022617"/>
    </source>
</evidence>
<dbReference type="InterPro" id="IPR009056">
    <property type="entry name" value="Cyt_c-like_dom"/>
</dbReference>
<dbReference type="Gene3D" id="1.10.760.10">
    <property type="entry name" value="Cytochrome c-like domain"/>
    <property type="match status" value="2"/>
</dbReference>
<dbReference type="GO" id="GO:0046872">
    <property type="term" value="F:metal ion binding"/>
    <property type="evidence" value="ECO:0007669"/>
    <property type="project" value="UniProtKB-KW"/>
</dbReference>
<dbReference type="PROSITE" id="PS51007">
    <property type="entry name" value="CYTC"/>
    <property type="match status" value="2"/>
</dbReference>
<proteinExistence type="predicted"/>
<feature type="domain" description="Cytochrome c" evidence="4">
    <location>
        <begin position="176"/>
        <end position="269"/>
    </location>
</feature>
<keyword evidence="2" id="KW-0479">Metal-binding</keyword>
<dbReference type="SUPFAM" id="SSF46626">
    <property type="entry name" value="Cytochrome c"/>
    <property type="match status" value="2"/>
</dbReference>
<dbReference type="PANTHER" id="PTHR33546:SF1">
    <property type="entry name" value="LARGE, MULTIFUNCTIONAL SECRETED PROTEIN"/>
    <property type="match status" value="1"/>
</dbReference>
<protein>
    <recommendedName>
        <fullName evidence="4">Cytochrome c domain-containing protein</fullName>
    </recommendedName>
</protein>
<evidence type="ECO:0000313" key="5">
    <source>
        <dbReference type="EMBL" id="VAX11305.1"/>
    </source>
</evidence>
<dbReference type="Pfam" id="PF00034">
    <property type="entry name" value="Cytochrom_C"/>
    <property type="match status" value="1"/>
</dbReference>
<dbReference type="InterPro" id="IPR036909">
    <property type="entry name" value="Cyt_c-like_dom_sf"/>
</dbReference>
<evidence type="ECO:0000256" key="3">
    <source>
        <dbReference type="ARBA" id="ARBA00023004"/>
    </source>
</evidence>
<dbReference type="AlphaFoldDB" id="A0A3B1BY25"/>
<evidence type="ECO:0000259" key="4">
    <source>
        <dbReference type="PROSITE" id="PS51007"/>
    </source>
</evidence>
<name>A0A3B1BY25_9ZZZZ</name>
<dbReference type="GO" id="GO:0020037">
    <property type="term" value="F:heme binding"/>
    <property type="evidence" value="ECO:0007669"/>
    <property type="project" value="InterPro"/>
</dbReference>
<dbReference type="EMBL" id="UOFX01000083">
    <property type="protein sequence ID" value="VAX11305.1"/>
    <property type="molecule type" value="Genomic_DNA"/>
</dbReference>